<keyword evidence="1" id="KW-0732">Signal</keyword>
<keyword evidence="4" id="KW-1185">Reference proteome</keyword>
<proteinExistence type="predicted"/>
<dbReference type="PROSITE" id="PS51257">
    <property type="entry name" value="PROKAR_LIPOPROTEIN"/>
    <property type="match status" value="1"/>
</dbReference>
<organism evidence="3 4">
    <name type="scientific">Longimicrobium terrae</name>
    <dbReference type="NCBI Taxonomy" id="1639882"/>
    <lineage>
        <taxon>Bacteria</taxon>
        <taxon>Pseudomonadati</taxon>
        <taxon>Gemmatimonadota</taxon>
        <taxon>Longimicrobiia</taxon>
        <taxon>Longimicrobiales</taxon>
        <taxon>Longimicrobiaceae</taxon>
        <taxon>Longimicrobium</taxon>
    </lineage>
</organism>
<feature type="domain" description="BIG2" evidence="2">
    <location>
        <begin position="215"/>
        <end position="276"/>
    </location>
</feature>
<evidence type="ECO:0000259" key="2">
    <source>
        <dbReference type="Pfam" id="PF02368"/>
    </source>
</evidence>
<dbReference type="Proteomes" id="UP000582837">
    <property type="component" value="Unassembled WGS sequence"/>
</dbReference>
<name>A0A841GXD8_9BACT</name>
<dbReference type="EMBL" id="JACHIA010000003">
    <property type="protein sequence ID" value="MBB6070066.1"/>
    <property type="molecule type" value="Genomic_DNA"/>
</dbReference>
<evidence type="ECO:0000256" key="1">
    <source>
        <dbReference type="SAM" id="SignalP"/>
    </source>
</evidence>
<comment type="caution">
    <text evidence="3">The sequence shown here is derived from an EMBL/GenBank/DDBJ whole genome shotgun (WGS) entry which is preliminary data.</text>
</comment>
<dbReference type="SUPFAM" id="SSF49373">
    <property type="entry name" value="Invasin/intimin cell-adhesion fragments"/>
    <property type="match status" value="1"/>
</dbReference>
<dbReference type="InterPro" id="IPR008964">
    <property type="entry name" value="Invasin/intimin_cell_adhesion"/>
</dbReference>
<feature type="signal peptide" evidence="1">
    <location>
        <begin position="1"/>
        <end position="29"/>
    </location>
</feature>
<accession>A0A841GXD8</accession>
<dbReference type="Pfam" id="PF02368">
    <property type="entry name" value="Big_2"/>
    <property type="match status" value="1"/>
</dbReference>
<evidence type="ECO:0000313" key="3">
    <source>
        <dbReference type="EMBL" id="MBB6070066.1"/>
    </source>
</evidence>
<dbReference type="InterPro" id="IPR003343">
    <property type="entry name" value="Big_2"/>
</dbReference>
<gene>
    <name evidence="3" type="ORF">HNQ61_001683</name>
</gene>
<feature type="chain" id="PRO_5032289764" description="BIG2 domain-containing protein" evidence="1">
    <location>
        <begin position="30"/>
        <end position="291"/>
    </location>
</feature>
<evidence type="ECO:0000313" key="4">
    <source>
        <dbReference type="Proteomes" id="UP000582837"/>
    </source>
</evidence>
<protein>
    <recommendedName>
        <fullName evidence="2">BIG2 domain-containing protein</fullName>
    </recommendedName>
</protein>
<dbReference type="AlphaFoldDB" id="A0A841GXD8"/>
<dbReference type="RefSeq" id="WP_170039799.1">
    <property type="nucleotide sequence ID" value="NZ_JABDTL010000002.1"/>
</dbReference>
<sequence>MRITQHPLPLAAVSLMGAAVILAACSDRAQPLLRTVPDTPVRQVAAQAYLRCSADVAAGTVACREVSPGTGGGGVQAAHYIYVEGAPHALMPINDYVASSTEVAFDLRVLNLVPQAIGTDDGVTLHSRGVRVFFFSNQSVTSGTGSVSIIEPSTTGTFTRSNQAYHQFNEIIPSQDTSVAEKHFRFGITGTVTSFDFLLGVSTNMQWAAITSASSAAATVAVSDSVDLDAWRLNSLGDTMAISSITWASSDPAIATVGSTSGVVHGVSAGTANVIASQSGSRPDTVVITVN</sequence>
<reference evidence="3 4" key="1">
    <citation type="submission" date="2020-08" db="EMBL/GenBank/DDBJ databases">
        <title>Genomic Encyclopedia of Type Strains, Phase IV (KMG-IV): sequencing the most valuable type-strain genomes for metagenomic binning, comparative biology and taxonomic classification.</title>
        <authorList>
            <person name="Goeker M."/>
        </authorList>
    </citation>
    <scope>NUCLEOTIDE SEQUENCE [LARGE SCALE GENOMIC DNA]</scope>
    <source>
        <strain evidence="3 4">DSM 29007</strain>
    </source>
</reference>
<dbReference type="Gene3D" id="2.60.40.1080">
    <property type="match status" value="1"/>
</dbReference>